<sequence>MGQIVKRKTKGRPPRADPESSSPPEPDLRRSLRRRNVKYVFDLDDYFDEEELFDNDEDQRRREKKLKHLLKLQSHELKSAAAAGRTRRVEHAPAFSSSSSDGSDNPSKKRKIIDEIDEDANDEENYNEENDEEVIIIHQLYIEFNLEMESNANGNLSRKKTTREKGLQLPDKKILELILDKLQKKDIYGVYAEPVDPEELPDYHDIIKHPMDFATVRKKLGNGSYETFEQFESDVFLICSNAMKYNAPDTIYHKQARSIKELAMSKFQKIRSKSGSVDKSDKPEQKLRSSFLMKKQTHGSDFSSAAPFGLANASQDGDCDRLGNGDGLAEGISSLNENAFDKGEESLPGKNLMSRFSRKVAVQDENRRGTYAVSLAQNVDSSESMFSIFDGESKQLIPVGLYSDHSYARSLALFAATLGSVAWEITSKRIEQALPPGFNYGRGWVGDYEPLPTPALILKNRNIKEPP</sequence>
<proteinExistence type="predicted"/>
<evidence type="ECO:0000259" key="4">
    <source>
        <dbReference type="PROSITE" id="PS50014"/>
    </source>
</evidence>
<comment type="caution">
    <text evidence="5">The sequence shown here is derived from an EMBL/GenBank/DDBJ whole genome shotgun (WGS) entry which is preliminary data.</text>
</comment>
<evidence type="ECO:0000313" key="6">
    <source>
        <dbReference type="Proteomes" id="UP000015453"/>
    </source>
</evidence>
<feature type="non-terminal residue" evidence="5">
    <location>
        <position position="467"/>
    </location>
</feature>
<dbReference type="InterPro" id="IPR018359">
    <property type="entry name" value="Bromodomain_CS"/>
</dbReference>
<reference evidence="5 6" key="1">
    <citation type="journal article" date="2013" name="BMC Genomics">
        <title>The miniature genome of a carnivorous plant Genlisea aurea contains a low number of genes and short non-coding sequences.</title>
        <authorList>
            <person name="Leushkin E.V."/>
            <person name="Sutormin R.A."/>
            <person name="Nabieva E.R."/>
            <person name="Penin A.A."/>
            <person name="Kondrashov A.S."/>
            <person name="Logacheva M.D."/>
        </authorList>
    </citation>
    <scope>NUCLEOTIDE SEQUENCE [LARGE SCALE GENOMIC DNA]</scope>
</reference>
<dbReference type="InterPro" id="IPR036427">
    <property type="entry name" value="Bromodomain-like_sf"/>
</dbReference>
<dbReference type="PRINTS" id="PR00503">
    <property type="entry name" value="BROMODOMAIN"/>
</dbReference>
<dbReference type="InterPro" id="IPR051831">
    <property type="entry name" value="Bromodomain_contain_prot"/>
</dbReference>
<evidence type="ECO:0000256" key="1">
    <source>
        <dbReference type="ARBA" id="ARBA00023117"/>
    </source>
</evidence>
<dbReference type="Pfam" id="PF00439">
    <property type="entry name" value="Bromodomain"/>
    <property type="match status" value="1"/>
</dbReference>
<dbReference type="InterPro" id="IPR001487">
    <property type="entry name" value="Bromodomain"/>
</dbReference>
<dbReference type="PANTHER" id="PTHR22881:SF42">
    <property type="entry name" value="DNA-BINDING BROMODOMAIN-CONTAINING PROTEIN"/>
    <property type="match status" value="1"/>
</dbReference>
<dbReference type="PROSITE" id="PS00633">
    <property type="entry name" value="BROMODOMAIN_1"/>
    <property type="match status" value="1"/>
</dbReference>
<keyword evidence="6" id="KW-1185">Reference proteome</keyword>
<dbReference type="SUPFAM" id="SSF47370">
    <property type="entry name" value="Bromodomain"/>
    <property type="match status" value="1"/>
</dbReference>
<dbReference type="CDD" id="cd04369">
    <property type="entry name" value="Bromodomain"/>
    <property type="match status" value="1"/>
</dbReference>
<evidence type="ECO:0000256" key="2">
    <source>
        <dbReference type="PROSITE-ProRule" id="PRU00035"/>
    </source>
</evidence>
<dbReference type="EMBL" id="AUSU01000340">
    <property type="protein sequence ID" value="EPS73702.1"/>
    <property type="molecule type" value="Genomic_DNA"/>
</dbReference>
<dbReference type="AlphaFoldDB" id="S8EM00"/>
<feature type="compositionally biased region" description="Basic residues" evidence="3">
    <location>
        <begin position="1"/>
        <end position="13"/>
    </location>
</feature>
<dbReference type="OrthoDB" id="21449at2759"/>
<protein>
    <recommendedName>
        <fullName evidence="4">Bromo domain-containing protein</fullName>
    </recommendedName>
</protein>
<dbReference type="Gene3D" id="1.20.920.10">
    <property type="entry name" value="Bromodomain-like"/>
    <property type="match status" value="1"/>
</dbReference>
<evidence type="ECO:0000313" key="5">
    <source>
        <dbReference type="EMBL" id="EPS73702.1"/>
    </source>
</evidence>
<feature type="region of interest" description="Disordered" evidence="3">
    <location>
        <begin position="1"/>
        <end position="34"/>
    </location>
</feature>
<keyword evidence="1 2" id="KW-0103">Bromodomain</keyword>
<feature type="domain" description="Bromo" evidence="4">
    <location>
        <begin position="183"/>
        <end position="253"/>
    </location>
</feature>
<name>S8EM00_9LAMI</name>
<dbReference type="PANTHER" id="PTHR22881">
    <property type="entry name" value="BROMODOMAIN CONTAINING PROTEIN"/>
    <property type="match status" value="1"/>
</dbReference>
<dbReference type="SMART" id="SM00297">
    <property type="entry name" value="BROMO"/>
    <property type="match status" value="1"/>
</dbReference>
<gene>
    <name evidence="5" type="ORF">M569_01052</name>
</gene>
<organism evidence="5 6">
    <name type="scientific">Genlisea aurea</name>
    <dbReference type="NCBI Taxonomy" id="192259"/>
    <lineage>
        <taxon>Eukaryota</taxon>
        <taxon>Viridiplantae</taxon>
        <taxon>Streptophyta</taxon>
        <taxon>Embryophyta</taxon>
        <taxon>Tracheophyta</taxon>
        <taxon>Spermatophyta</taxon>
        <taxon>Magnoliopsida</taxon>
        <taxon>eudicotyledons</taxon>
        <taxon>Gunneridae</taxon>
        <taxon>Pentapetalae</taxon>
        <taxon>asterids</taxon>
        <taxon>lamiids</taxon>
        <taxon>Lamiales</taxon>
        <taxon>Lentibulariaceae</taxon>
        <taxon>Genlisea</taxon>
    </lineage>
</organism>
<dbReference type="PROSITE" id="PS50014">
    <property type="entry name" value="BROMODOMAIN_2"/>
    <property type="match status" value="1"/>
</dbReference>
<evidence type="ECO:0000256" key="3">
    <source>
        <dbReference type="SAM" id="MobiDB-lite"/>
    </source>
</evidence>
<feature type="region of interest" description="Disordered" evidence="3">
    <location>
        <begin position="72"/>
        <end position="110"/>
    </location>
</feature>
<accession>S8EM00</accession>
<dbReference type="Proteomes" id="UP000015453">
    <property type="component" value="Unassembled WGS sequence"/>
</dbReference>